<gene>
    <name evidence="9" type="ORF">A9F13_16g00473</name>
</gene>
<accession>A0AA91PWV5</accession>
<evidence type="ECO:0000256" key="3">
    <source>
        <dbReference type="ARBA" id="ARBA00022833"/>
    </source>
</evidence>
<dbReference type="PANTHER" id="PTHR47172:SF24">
    <property type="entry name" value="GATA ZINC FINGER DOMAIN-CONTAINING PROTEIN 14-RELATED"/>
    <property type="match status" value="1"/>
</dbReference>
<dbReference type="Gene3D" id="3.30.50.10">
    <property type="entry name" value="Erythroid Transcription Factor GATA-1, subunit A"/>
    <property type="match status" value="1"/>
</dbReference>
<evidence type="ECO:0000313" key="9">
    <source>
        <dbReference type="EMBL" id="OVF06952.1"/>
    </source>
</evidence>
<dbReference type="PROSITE" id="PS50114">
    <property type="entry name" value="GATA_ZN_FINGER_2"/>
    <property type="match status" value="1"/>
</dbReference>
<name>A0AA91PWV5_CLALS</name>
<organism evidence="9 10">
    <name type="scientific">Clavispora lusitaniae</name>
    <name type="common">Candida lusitaniae</name>
    <dbReference type="NCBI Taxonomy" id="36911"/>
    <lineage>
        <taxon>Eukaryota</taxon>
        <taxon>Fungi</taxon>
        <taxon>Dikarya</taxon>
        <taxon>Ascomycota</taxon>
        <taxon>Saccharomycotina</taxon>
        <taxon>Pichiomycetes</taxon>
        <taxon>Metschnikowiaceae</taxon>
        <taxon>Clavispora</taxon>
    </lineage>
</organism>
<evidence type="ECO:0000256" key="4">
    <source>
        <dbReference type="ARBA" id="ARBA00023015"/>
    </source>
</evidence>
<dbReference type="KEGG" id="clus:A9F13_16g00473"/>
<sequence>MSGPKVKLPSIAELTQTTSPRPQAKTSPLQTSVPGLEQPTPESRKDSNIVPPSTPGGLPSFQYYSYNGAGHPAPFYSHSYYQPVYYSPPMVNRSFSAPENKPVYSVPEVINKSINKCHRCGTTETPEWRSGPNGLRTLCNACGLFHAKLVKRKGAAIAAEEVLNNKVCKGKNGRRVSVKKQAMEESKKRMREAQVTELAPIPYVGAASDPVSGHAPVASAPPAPDYVYHTRPEVSGLPIFSRYPRVSLPPPVINAPFQPLAGLRN</sequence>
<dbReference type="InterPro" id="IPR000679">
    <property type="entry name" value="Znf_GATA"/>
</dbReference>
<feature type="compositionally biased region" description="Polar residues" evidence="7">
    <location>
        <begin position="13"/>
        <end position="33"/>
    </location>
</feature>
<evidence type="ECO:0000256" key="1">
    <source>
        <dbReference type="ARBA" id="ARBA00022723"/>
    </source>
</evidence>
<dbReference type="GO" id="GO:0008270">
    <property type="term" value="F:zinc ion binding"/>
    <property type="evidence" value="ECO:0007669"/>
    <property type="project" value="UniProtKB-KW"/>
</dbReference>
<feature type="region of interest" description="Disordered" evidence="7">
    <location>
        <begin position="1"/>
        <end position="54"/>
    </location>
</feature>
<proteinExistence type="predicted"/>
<keyword evidence="1" id="KW-0479">Metal-binding</keyword>
<reference evidence="9 10" key="1">
    <citation type="submission" date="2017-04" db="EMBL/GenBank/DDBJ databases">
        <title>Draft genome of the yeast Clavispora lusitaniae type strain CBS 6936.</title>
        <authorList>
            <person name="Durrens P."/>
            <person name="Klopp C."/>
            <person name="Biteau N."/>
            <person name="Fitton-Ouhabi V."/>
            <person name="Dementhon K."/>
            <person name="Accoceberry I."/>
            <person name="Sherman D.J."/>
            <person name="Noel T."/>
        </authorList>
    </citation>
    <scope>NUCLEOTIDE SEQUENCE [LARGE SCALE GENOMIC DNA]</scope>
    <source>
        <strain evidence="9 10">CBS 6936</strain>
    </source>
</reference>
<dbReference type="InterPro" id="IPR013088">
    <property type="entry name" value="Znf_NHR/GATA"/>
</dbReference>
<dbReference type="EMBL" id="LYUB02000016">
    <property type="protein sequence ID" value="OVF06952.1"/>
    <property type="molecule type" value="Genomic_DNA"/>
</dbReference>
<dbReference type="Pfam" id="PF00320">
    <property type="entry name" value="GATA"/>
    <property type="match status" value="1"/>
</dbReference>
<keyword evidence="3" id="KW-0862">Zinc</keyword>
<dbReference type="AlphaFoldDB" id="A0AA91PWV5"/>
<dbReference type="SUPFAM" id="SSF57716">
    <property type="entry name" value="Glucocorticoid receptor-like (DNA-binding domain)"/>
    <property type="match status" value="1"/>
</dbReference>
<evidence type="ECO:0000256" key="5">
    <source>
        <dbReference type="ARBA" id="ARBA00023163"/>
    </source>
</evidence>
<dbReference type="SMART" id="SM00401">
    <property type="entry name" value="ZnF_GATA"/>
    <property type="match status" value="1"/>
</dbReference>
<evidence type="ECO:0000259" key="8">
    <source>
        <dbReference type="PROSITE" id="PS50114"/>
    </source>
</evidence>
<evidence type="ECO:0000313" key="10">
    <source>
        <dbReference type="Proteomes" id="UP000195602"/>
    </source>
</evidence>
<keyword evidence="4" id="KW-0805">Transcription regulation</keyword>
<comment type="caution">
    <text evidence="9">The sequence shown here is derived from an EMBL/GenBank/DDBJ whole genome shotgun (WGS) entry which is preliminary data.</text>
</comment>
<evidence type="ECO:0000256" key="6">
    <source>
        <dbReference type="PROSITE-ProRule" id="PRU00094"/>
    </source>
</evidence>
<evidence type="ECO:0000256" key="7">
    <source>
        <dbReference type="SAM" id="MobiDB-lite"/>
    </source>
</evidence>
<evidence type="ECO:0000256" key="2">
    <source>
        <dbReference type="ARBA" id="ARBA00022771"/>
    </source>
</evidence>
<dbReference type="CDD" id="cd00202">
    <property type="entry name" value="ZnF_GATA"/>
    <property type="match status" value="1"/>
</dbReference>
<keyword evidence="2 6" id="KW-0863">Zinc-finger</keyword>
<dbReference type="GO" id="GO:0006355">
    <property type="term" value="P:regulation of DNA-templated transcription"/>
    <property type="evidence" value="ECO:0007669"/>
    <property type="project" value="InterPro"/>
</dbReference>
<dbReference type="PANTHER" id="PTHR47172">
    <property type="entry name" value="OS01G0976800 PROTEIN"/>
    <property type="match status" value="1"/>
</dbReference>
<dbReference type="GO" id="GO:0043565">
    <property type="term" value="F:sequence-specific DNA binding"/>
    <property type="evidence" value="ECO:0007669"/>
    <property type="project" value="InterPro"/>
</dbReference>
<keyword evidence="5" id="KW-0804">Transcription</keyword>
<protein>
    <recommendedName>
        <fullName evidence="8">GATA-type domain-containing protein</fullName>
    </recommendedName>
</protein>
<dbReference type="Proteomes" id="UP000195602">
    <property type="component" value="Unassembled WGS sequence"/>
</dbReference>
<feature type="domain" description="GATA-type" evidence="8">
    <location>
        <begin position="111"/>
        <end position="146"/>
    </location>
</feature>